<reference evidence="1 2" key="1">
    <citation type="submission" date="2016-10" db="EMBL/GenBank/DDBJ databases">
        <authorList>
            <person name="de Groot N.N."/>
        </authorList>
    </citation>
    <scope>NUCLEOTIDE SEQUENCE [LARGE SCALE GENOMIC DNA]</scope>
    <source>
        <strain evidence="1 2">CGMCC 1.11030</strain>
    </source>
</reference>
<gene>
    <name evidence="1" type="ORF">SAMN05216258_1047</name>
</gene>
<evidence type="ECO:0000313" key="2">
    <source>
        <dbReference type="Proteomes" id="UP000199377"/>
    </source>
</evidence>
<protein>
    <submittedName>
        <fullName evidence="1">Uncharacterized protein</fullName>
    </submittedName>
</protein>
<keyword evidence="2" id="KW-1185">Reference proteome</keyword>
<dbReference type="AlphaFoldDB" id="A0A1I3F1J0"/>
<dbReference type="InterPro" id="IPR045519">
    <property type="entry name" value="DUF6476"/>
</dbReference>
<proteinExistence type="predicted"/>
<evidence type="ECO:0000313" key="1">
    <source>
        <dbReference type="EMBL" id="SFI05145.1"/>
    </source>
</evidence>
<organism evidence="1 2">
    <name type="scientific">Albimonas pacifica</name>
    <dbReference type="NCBI Taxonomy" id="1114924"/>
    <lineage>
        <taxon>Bacteria</taxon>
        <taxon>Pseudomonadati</taxon>
        <taxon>Pseudomonadota</taxon>
        <taxon>Alphaproteobacteria</taxon>
        <taxon>Rhodobacterales</taxon>
        <taxon>Paracoccaceae</taxon>
        <taxon>Albimonas</taxon>
    </lineage>
</organism>
<accession>A0A1I3F1J0</accession>
<name>A0A1I3F1J0_9RHOB</name>
<dbReference type="EMBL" id="FOQH01000004">
    <property type="protein sequence ID" value="SFI05145.1"/>
    <property type="molecule type" value="Genomic_DNA"/>
</dbReference>
<dbReference type="Pfam" id="PF20082">
    <property type="entry name" value="DUF6476"/>
    <property type="match status" value="1"/>
</dbReference>
<sequence>MVTMMLGVAVIAVTIAVRLWAPQPAAQPVTAEALSLPEGAEITALGASSVEILATVRLPDGTEALLTFRRADGERLSQTPIRRE</sequence>
<dbReference type="Proteomes" id="UP000199377">
    <property type="component" value="Unassembled WGS sequence"/>
</dbReference>